<evidence type="ECO:0000256" key="1">
    <source>
        <dbReference type="SAM" id="Phobius"/>
    </source>
</evidence>
<evidence type="ECO:0000313" key="3">
    <source>
        <dbReference type="Proteomes" id="UP001244011"/>
    </source>
</evidence>
<protein>
    <submittedName>
        <fullName evidence="2">Uncharacterized protein</fullName>
    </submittedName>
</protein>
<feature type="transmembrane region" description="Helical" evidence="1">
    <location>
        <begin position="120"/>
        <end position="140"/>
    </location>
</feature>
<reference evidence="2" key="1">
    <citation type="submission" date="2023-06" db="EMBL/GenBank/DDBJ databases">
        <title>Genome-scale phylogeny and comparative genomics of the fungal order Sordariales.</title>
        <authorList>
            <consortium name="Lawrence Berkeley National Laboratory"/>
            <person name="Hensen N."/>
            <person name="Bonometti L."/>
            <person name="Westerberg I."/>
            <person name="Brannstrom I.O."/>
            <person name="Guillou S."/>
            <person name="Cros-Aarteil S."/>
            <person name="Calhoun S."/>
            <person name="Haridas S."/>
            <person name="Kuo A."/>
            <person name="Mondo S."/>
            <person name="Pangilinan J."/>
            <person name="Riley R."/>
            <person name="Labutti K."/>
            <person name="Andreopoulos B."/>
            <person name="Lipzen A."/>
            <person name="Chen C."/>
            <person name="Yanf M."/>
            <person name="Daum C."/>
            <person name="Ng V."/>
            <person name="Clum A."/>
            <person name="Steindorff A."/>
            <person name="Ohm R."/>
            <person name="Martin F."/>
            <person name="Silar P."/>
            <person name="Natvig D."/>
            <person name="Lalanne C."/>
            <person name="Gautier V."/>
            <person name="Ament-Velasquez S.L."/>
            <person name="Kruys A."/>
            <person name="Hutchinson M.I."/>
            <person name="Powell A.J."/>
            <person name="Barry K."/>
            <person name="Miller A.N."/>
            <person name="Grigoriev I.V."/>
            <person name="Debuchy R."/>
            <person name="Gladieux P."/>
            <person name="Thoren M.H."/>
            <person name="Johannesson H."/>
        </authorList>
    </citation>
    <scope>NUCLEOTIDE SEQUENCE</scope>
    <source>
        <strain evidence="2">8032-3</strain>
    </source>
</reference>
<keyword evidence="1" id="KW-0812">Transmembrane</keyword>
<accession>A0AAJ0BV60</accession>
<dbReference type="EMBL" id="MU839018">
    <property type="protein sequence ID" value="KAK1764890.1"/>
    <property type="molecule type" value="Genomic_DNA"/>
</dbReference>
<sequence length="269" mass="29036">MSLMLLLARAPLKCHSPGARAVRLLSTANRCVTQTRVGGKPLLHELRLSRTVPARGASTSTPSETSQAGKKPLYPERLLIYHAGTGRTTFLACLKLTTIFTFAFFGFLATPAYLAAGEPIWKATGIFLCGLIPLVTVAYLTTPFVTSIHIHTPPFARHSRDLLSRWARSSAPSSARLDLTTMTPIGKPRLTTVSAADLRPARARLGTVNYARDAAAAAAEDAARPWWRLRAVAAFAVVPGGEARVRNGWVWTEVAAGIERRAAEAAARR</sequence>
<dbReference type="Proteomes" id="UP001244011">
    <property type="component" value="Unassembled WGS sequence"/>
</dbReference>
<dbReference type="GeneID" id="85314974"/>
<gene>
    <name evidence="2" type="ORF">QBC33DRAFT_594535</name>
</gene>
<name>A0AAJ0BV60_9PEZI</name>
<feature type="transmembrane region" description="Helical" evidence="1">
    <location>
        <begin position="90"/>
        <end position="114"/>
    </location>
</feature>
<proteinExistence type="predicted"/>
<keyword evidence="1" id="KW-0472">Membrane</keyword>
<dbReference type="RefSeq" id="XP_060281103.1">
    <property type="nucleotide sequence ID" value="XM_060431787.1"/>
</dbReference>
<evidence type="ECO:0000313" key="2">
    <source>
        <dbReference type="EMBL" id="KAK1764890.1"/>
    </source>
</evidence>
<keyword evidence="3" id="KW-1185">Reference proteome</keyword>
<dbReference type="AlphaFoldDB" id="A0AAJ0BV60"/>
<comment type="caution">
    <text evidence="2">The sequence shown here is derived from an EMBL/GenBank/DDBJ whole genome shotgun (WGS) entry which is preliminary data.</text>
</comment>
<organism evidence="2 3">
    <name type="scientific">Phialemonium atrogriseum</name>
    <dbReference type="NCBI Taxonomy" id="1093897"/>
    <lineage>
        <taxon>Eukaryota</taxon>
        <taxon>Fungi</taxon>
        <taxon>Dikarya</taxon>
        <taxon>Ascomycota</taxon>
        <taxon>Pezizomycotina</taxon>
        <taxon>Sordariomycetes</taxon>
        <taxon>Sordariomycetidae</taxon>
        <taxon>Cephalothecales</taxon>
        <taxon>Cephalothecaceae</taxon>
        <taxon>Phialemonium</taxon>
    </lineage>
</organism>
<keyword evidence="1" id="KW-1133">Transmembrane helix</keyword>